<dbReference type="Proteomes" id="UP000486602">
    <property type="component" value="Unassembled WGS sequence"/>
</dbReference>
<feature type="transmembrane region" description="Helical" evidence="1">
    <location>
        <begin position="7"/>
        <end position="27"/>
    </location>
</feature>
<dbReference type="EMBL" id="JAAGVY010000007">
    <property type="protein sequence ID" value="NEN23071.1"/>
    <property type="molecule type" value="Genomic_DNA"/>
</dbReference>
<sequence length="177" mass="19541">MKASSKFVYLTIKIVIIIFVIGCVSSKNTTESASNQTNSISKKVKTPFTAYRFWGNVSERLGNPSVAFVAAIGDSGYIQGAPGKFGTGDYEFSLSAERASKVKALRVSLSQYDTIIQTFAPGRLRDSIIINDFTLNIIPVEYFIIYGYQSHKGGRPITADTTWLDKYGKPIKKTETE</sequence>
<evidence type="ECO:0000256" key="1">
    <source>
        <dbReference type="SAM" id="Phobius"/>
    </source>
</evidence>
<organism evidence="2 3">
    <name type="scientific">Cryomorpha ignava</name>
    <dbReference type="NCBI Taxonomy" id="101383"/>
    <lineage>
        <taxon>Bacteria</taxon>
        <taxon>Pseudomonadati</taxon>
        <taxon>Bacteroidota</taxon>
        <taxon>Flavobacteriia</taxon>
        <taxon>Flavobacteriales</taxon>
        <taxon>Cryomorphaceae</taxon>
        <taxon>Cryomorpha</taxon>
    </lineage>
</organism>
<accession>A0A7K3WPW8</accession>
<evidence type="ECO:0000313" key="2">
    <source>
        <dbReference type="EMBL" id="NEN23071.1"/>
    </source>
</evidence>
<protein>
    <submittedName>
        <fullName evidence="2">Uncharacterized protein</fullName>
    </submittedName>
</protein>
<dbReference type="AlphaFoldDB" id="A0A7K3WPW8"/>
<keyword evidence="1" id="KW-0812">Transmembrane</keyword>
<reference evidence="2 3" key="1">
    <citation type="submission" date="2020-02" db="EMBL/GenBank/DDBJ databases">
        <title>Out from the shadows clarifying the taxonomy of the family Cryomorphaceae and related taxa by utilizing the GTDB taxonomic framework.</title>
        <authorList>
            <person name="Bowman J.P."/>
        </authorList>
    </citation>
    <scope>NUCLEOTIDE SEQUENCE [LARGE SCALE GENOMIC DNA]</scope>
    <source>
        <strain evidence="2 3">QSSC 1-22</strain>
    </source>
</reference>
<comment type="caution">
    <text evidence="2">The sequence shown here is derived from an EMBL/GenBank/DDBJ whole genome shotgun (WGS) entry which is preliminary data.</text>
</comment>
<keyword evidence="1" id="KW-1133">Transmembrane helix</keyword>
<keyword evidence="3" id="KW-1185">Reference proteome</keyword>
<dbReference type="RefSeq" id="WP_163283906.1">
    <property type="nucleotide sequence ID" value="NZ_JAAGVY010000007.1"/>
</dbReference>
<gene>
    <name evidence="2" type="ORF">G3O08_06110</name>
</gene>
<keyword evidence="1" id="KW-0472">Membrane</keyword>
<proteinExistence type="predicted"/>
<evidence type="ECO:0000313" key="3">
    <source>
        <dbReference type="Proteomes" id="UP000486602"/>
    </source>
</evidence>
<name>A0A7K3WPW8_9FLAO</name>